<dbReference type="EMBL" id="CP109135">
    <property type="protein sequence ID" value="WSD22041.1"/>
    <property type="molecule type" value="Genomic_DNA"/>
</dbReference>
<accession>A0ABZ1HWC4</accession>
<name>A0ABZ1HWC4_STRPH</name>
<evidence type="ECO:0000313" key="1">
    <source>
        <dbReference type="EMBL" id="WSD22041.1"/>
    </source>
</evidence>
<keyword evidence="2" id="KW-1185">Reference proteome</keyword>
<dbReference type="Proteomes" id="UP001340816">
    <property type="component" value="Chromosome"/>
</dbReference>
<reference evidence="1 2" key="1">
    <citation type="submission" date="2022-10" db="EMBL/GenBank/DDBJ databases">
        <title>The complete genomes of actinobacterial strains from the NBC collection.</title>
        <authorList>
            <person name="Joergensen T.S."/>
            <person name="Alvarez Arevalo M."/>
            <person name="Sterndorff E.B."/>
            <person name="Faurdal D."/>
            <person name="Vuksanovic O."/>
            <person name="Mourched A.-S."/>
            <person name="Charusanti P."/>
            <person name="Shaw S."/>
            <person name="Blin K."/>
            <person name="Weber T."/>
        </authorList>
    </citation>
    <scope>NUCLEOTIDE SEQUENCE [LARGE SCALE GENOMIC DNA]</scope>
    <source>
        <strain evidence="1 2">NBC 01752</strain>
    </source>
</reference>
<evidence type="ECO:0000313" key="2">
    <source>
        <dbReference type="Proteomes" id="UP001340816"/>
    </source>
</evidence>
<dbReference type="RefSeq" id="WP_281198597.1">
    <property type="nucleotide sequence ID" value="NZ_CP109135.1"/>
</dbReference>
<proteinExistence type="predicted"/>
<gene>
    <name evidence="1" type="ORF">OHB35_00410</name>
</gene>
<sequence length="41" mass="4681">MERPHIVDAAMEAYGQVRHEAALMLLDRLPVIEEALHDALR</sequence>
<protein>
    <submittedName>
        <fullName evidence="1">Uncharacterized protein</fullName>
    </submittedName>
</protein>
<organism evidence="1 2">
    <name type="scientific">Streptomyces phaeochromogenes</name>
    <dbReference type="NCBI Taxonomy" id="1923"/>
    <lineage>
        <taxon>Bacteria</taxon>
        <taxon>Bacillati</taxon>
        <taxon>Actinomycetota</taxon>
        <taxon>Actinomycetes</taxon>
        <taxon>Kitasatosporales</taxon>
        <taxon>Streptomycetaceae</taxon>
        <taxon>Streptomyces</taxon>
        <taxon>Streptomyces phaeochromogenes group</taxon>
    </lineage>
</organism>